<evidence type="ECO:0000256" key="5">
    <source>
        <dbReference type="ARBA" id="ARBA00024722"/>
    </source>
</evidence>
<feature type="domain" description="ABC transporter" evidence="6">
    <location>
        <begin position="35"/>
        <end position="267"/>
    </location>
</feature>
<dbReference type="InterPro" id="IPR017871">
    <property type="entry name" value="ABC_transporter-like_CS"/>
</dbReference>
<evidence type="ECO:0000256" key="3">
    <source>
        <dbReference type="ARBA" id="ARBA00022741"/>
    </source>
</evidence>
<dbReference type="PANTHER" id="PTHR42788">
    <property type="entry name" value="TAURINE IMPORT ATP-BINDING PROTEIN-RELATED"/>
    <property type="match status" value="1"/>
</dbReference>
<dbReference type="PROSITE" id="PS00211">
    <property type="entry name" value="ABC_TRANSPORTER_1"/>
    <property type="match status" value="1"/>
</dbReference>
<dbReference type="InterPro" id="IPR027417">
    <property type="entry name" value="P-loop_NTPase"/>
</dbReference>
<dbReference type="CDD" id="cd03293">
    <property type="entry name" value="ABC_NrtD_SsuB_transporters"/>
    <property type="match status" value="1"/>
</dbReference>
<evidence type="ECO:0000256" key="4">
    <source>
        <dbReference type="ARBA" id="ARBA00022840"/>
    </source>
</evidence>
<proteinExistence type="inferred from homology"/>
<name>A0A1H2B7C3_9BRAD</name>
<dbReference type="SUPFAM" id="SSF52540">
    <property type="entry name" value="P-loop containing nucleoside triphosphate hydrolases"/>
    <property type="match status" value="1"/>
</dbReference>
<dbReference type="InterPro" id="IPR050166">
    <property type="entry name" value="ABC_transporter_ATP-bind"/>
</dbReference>
<accession>A0A1H2B7C3</accession>
<evidence type="ECO:0000256" key="1">
    <source>
        <dbReference type="ARBA" id="ARBA00005417"/>
    </source>
</evidence>
<reference evidence="8" key="1">
    <citation type="submission" date="2016-10" db="EMBL/GenBank/DDBJ databases">
        <authorList>
            <person name="Varghese N."/>
            <person name="Submissions S."/>
        </authorList>
    </citation>
    <scope>NUCLEOTIDE SEQUENCE [LARGE SCALE GENOMIC DNA]</scope>
    <source>
        <strain evidence="8">GAS369</strain>
    </source>
</reference>
<dbReference type="PANTHER" id="PTHR42788:SF13">
    <property type="entry name" value="ALIPHATIC SULFONATES IMPORT ATP-BINDING PROTEIN SSUB"/>
    <property type="match status" value="1"/>
</dbReference>
<dbReference type="Gene3D" id="3.40.50.300">
    <property type="entry name" value="P-loop containing nucleotide triphosphate hydrolases"/>
    <property type="match status" value="1"/>
</dbReference>
<evidence type="ECO:0000313" key="8">
    <source>
        <dbReference type="Proteomes" id="UP000243904"/>
    </source>
</evidence>
<evidence type="ECO:0000313" key="7">
    <source>
        <dbReference type="EMBL" id="SDT54093.1"/>
    </source>
</evidence>
<dbReference type="SMART" id="SM00382">
    <property type="entry name" value="AAA"/>
    <property type="match status" value="1"/>
</dbReference>
<keyword evidence="3" id="KW-0547">Nucleotide-binding</keyword>
<keyword evidence="8" id="KW-1185">Reference proteome</keyword>
<dbReference type="AlphaFoldDB" id="A0A1H2B7C3"/>
<dbReference type="GO" id="GO:0005524">
    <property type="term" value="F:ATP binding"/>
    <property type="evidence" value="ECO:0007669"/>
    <property type="project" value="UniProtKB-KW"/>
</dbReference>
<evidence type="ECO:0000259" key="6">
    <source>
        <dbReference type="PROSITE" id="PS50893"/>
    </source>
</evidence>
<protein>
    <submittedName>
        <fullName evidence="7">NitT/TauT family transport system ATP-binding protein</fullName>
    </submittedName>
</protein>
<dbReference type="EMBL" id="LT629750">
    <property type="protein sequence ID" value="SDT54093.1"/>
    <property type="molecule type" value="Genomic_DNA"/>
</dbReference>
<sequence length="290" mass="31747">MLVKIGIMTQLLVRSEGSGEGGRFPETDQPLPALIRIAGLGKRFSSRSGEIVTALSDVNLNIRDNEFISVVGPSGCGKTTLLRILAGLESASSGTVRCGGEIVTAPRPDAGVVFQQAVLLPWNTVLNNVMLPAQLKGDTSAATRARAERLLDFMGLKDFARKYPFELSGGMQQRVSICRALMRDPKVLLMDEPFGALDAMTRESMNMELMRVWSEERKTVIFITHSIPEAVLLGDRVVVMSPRPGRISEVVEIDIERPRSLKTMGMPRFGELCDRIRTIFGAEAPMVSSL</sequence>
<keyword evidence="2" id="KW-0813">Transport</keyword>
<dbReference type="Pfam" id="PF00005">
    <property type="entry name" value="ABC_tran"/>
    <property type="match status" value="1"/>
</dbReference>
<comment type="function">
    <text evidence="5">Involved in beta-(1--&gt;2)glucan export. Transmembrane domains (TMD) form a pore in the inner membrane and the ATP-binding domain (NBD) is responsible for energy generation.</text>
</comment>
<organism evidence="7 8">
    <name type="scientific">Bradyrhizobium canariense</name>
    <dbReference type="NCBI Taxonomy" id="255045"/>
    <lineage>
        <taxon>Bacteria</taxon>
        <taxon>Pseudomonadati</taxon>
        <taxon>Pseudomonadota</taxon>
        <taxon>Alphaproteobacteria</taxon>
        <taxon>Hyphomicrobiales</taxon>
        <taxon>Nitrobacteraceae</taxon>
        <taxon>Bradyrhizobium</taxon>
    </lineage>
</organism>
<dbReference type="PROSITE" id="PS50893">
    <property type="entry name" value="ABC_TRANSPORTER_2"/>
    <property type="match status" value="1"/>
</dbReference>
<gene>
    <name evidence="7" type="ORF">SAMN05444158_6869</name>
</gene>
<dbReference type="GO" id="GO:0016887">
    <property type="term" value="F:ATP hydrolysis activity"/>
    <property type="evidence" value="ECO:0007669"/>
    <property type="project" value="InterPro"/>
</dbReference>
<dbReference type="InterPro" id="IPR003593">
    <property type="entry name" value="AAA+_ATPase"/>
</dbReference>
<comment type="similarity">
    <text evidence="1">Belongs to the ABC transporter superfamily.</text>
</comment>
<keyword evidence="4 7" id="KW-0067">ATP-binding</keyword>
<evidence type="ECO:0000256" key="2">
    <source>
        <dbReference type="ARBA" id="ARBA00022448"/>
    </source>
</evidence>
<dbReference type="InterPro" id="IPR003439">
    <property type="entry name" value="ABC_transporter-like_ATP-bd"/>
</dbReference>
<dbReference type="Proteomes" id="UP000243904">
    <property type="component" value="Chromosome I"/>
</dbReference>